<protein>
    <submittedName>
        <fullName evidence="2">Uncharacterized protein</fullName>
    </submittedName>
</protein>
<dbReference type="AlphaFoldDB" id="E4YAE4"/>
<accession>E4YAE4</accession>
<organism evidence="2">
    <name type="scientific">Oikopleura dioica</name>
    <name type="common">Tunicate</name>
    <dbReference type="NCBI Taxonomy" id="34765"/>
    <lineage>
        <taxon>Eukaryota</taxon>
        <taxon>Metazoa</taxon>
        <taxon>Chordata</taxon>
        <taxon>Tunicata</taxon>
        <taxon>Appendicularia</taxon>
        <taxon>Copelata</taxon>
        <taxon>Oikopleuridae</taxon>
        <taxon>Oikopleura</taxon>
    </lineage>
</organism>
<dbReference type="EMBL" id="FN654357">
    <property type="protein sequence ID" value="CBY32531.1"/>
    <property type="molecule type" value="Genomic_DNA"/>
</dbReference>
<feature type="region of interest" description="Disordered" evidence="1">
    <location>
        <begin position="1"/>
        <end position="21"/>
    </location>
</feature>
<name>E4YAE4_OIKDI</name>
<feature type="compositionally biased region" description="Low complexity" evidence="1">
    <location>
        <begin position="562"/>
        <end position="585"/>
    </location>
</feature>
<feature type="region of interest" description="Disordered" evidence="1">
    <location>
        <begin position="562"/>
        <end position="602"/>
    </location>
</feature>
<reference evidence="2" key="1">
    <citation type="journal article" date="2010" name="Science">
        <title>Plasticity of animal genome architecture unmasked by rapid evolution of a pelagic tunicate.</title>
        <authorList>
            <person name="Denoeud F."/>
            <person name="Henriet S."/>
            <person name="Mungpakdee S."/>
            <person name="Aury J.M."/>
            <person name="Da Silva C."/>
            <person name="Brinkmann H."/>
            <person name="Mikhaleva J."/>
            <person name="Olsen L.C."/>
            <person name="Jubin C."/>
            <person name="Canestro C."/>
            <person name="Bouquet J.M."/>
            <person name="Danks G."/>
            <person name="Poulain J."/>
            <person name="Campsteijn C."/>
            <person name="Adamski M."/>
            <person name="Cross I."/>
            <person name="Yadetie F."/>
            <person name="Muffato M."/>
            <person name="Louis A."/>
            <person name="Butcher S."/>
            <person name="Tsagkogeorga G."/>
            <person name="Konrad A."/>
            <person name="Singh S."/>
            <person name="Jensen M.F."/>
            <person name="Cong E.H."/>
            <person name="Eikeseth-Otteraa H."/>
            <person name="Noel B."/>
            <person name="Anthouard V."/>
            <person name="Porcel B.M."/>
            <person name="Kachouri-Lafond R."/>
            <person name="Nishino A."/>
            <person name="Ugolini M."/>
            <person name="Chourrout P."/>
            <person name="Nishida H."/>
            <person name="Aasland R."/>
            <person name="Huzurbazar S."/>
            <person name="Westhof E."/>
            <person name="Delsuc F."/>
            <person name="Lehrach H."/>
            <person name="Reinhardt R."/>
            <person name="Weissenbach J."/>
            <person name="Roy S.W."/>
            <person name="Artiguenave F."/>
            <person name="Postlethwait J.H."/>
            <person name="Manak J.R."/>
            <person name="Thompson E.M."/>
            <person name="Jaillon O."/>
            <person name="Du Pasquier L."/>
            <person name="Boudinot P."/>
            <person name="Liberles D.A."/>
            <person name="Volff J.N."/>
            <person name="Philippe H."/>
            <person name="Lenhard B."/>
            <person name="Roest Crollius H."/>
            <person name="Wincker P."/>
            <person name="Chourrout D."/>
        </authorList>
    </citation>
    <scope>NUCLEOTIDE SEQUENCE [LARGE SCALE GENOMIC DNA]</scope>
</reference>
<sequence length="602" mass="67643">MTSHLRLRSAAYGNPEPSVGGPVSRPGLVLIDKPQVADSSKLNAGAFNSTGRSSVMSDDILKLARIEAKRMRREKSAIDRPEEAISSAQFPQFQTIATTSYSNSMRSGRKKQSKQPADSKKFTNISSKINNKSSSIDVKRQLEHLRNEIEGMATQLADEVPSDVEDVDKDFDDESNRWFAREFYAVKHETTLINRMRDDRKQKNGVVKLHRSALRLMQVAASRPILRVLNPHIYSQLGDLVRELVELSTRLGLPLWEPYSILEALEQAVYFPPRKNTNSGNEQRPRSAQAPQRGADARRCADCAGRPHSPQASSSARLVEIDSFSQPMEEDAPNRRPINTHDARSESAVAPVAPRNPPRGNEFSVIAPGLRKSTENGLPPRTSYIINDSEGQNLKDTESTKRWSAFNAEFERIEREDRAIRIRLSNLYNDAPLSATKTQTTNRQYEEDRREKLELLNLPTKTKSKNFKEIPESFDVTLLQSAVTRPFIQKPSDIQLERSEESLFVNSIADNVLTTLVDDVFIEAEKIMDDYVDKIYQEELNGVDEYCAMSIISSSMLSQSSRSQSTVRNQTLSETQTTTITQTELDVSASHTNTGLHSTQAN</sequence>
<feature type="compositionally biased region" description="Polar residues" evidence="1">
    <location>
        <begin position="589"/>
        <end position="602"/>
    </location>
</feature>
<evidence type="ECO:0000313" key="2">
    <source>
        <dbReference type="EMBL" id="CBY32531.1"/>
    </source>
</evidence>
<evidence type="ECO:0000256" key="1">
    <source>
        <dbReference type="SAM" id="MobiDB-lite"/>
    </source>
</evidence>
<feature type="region of interest" description="Disordered" evidence="1">
    <location>
        <begin position="273"/>
        <end position="365"/>
    </location>
</feature>
<dbReference type="Proteomes" id="UP000011014">
    <property type="component" value="Unassembled WGS sequence"/>
</dbReference>
<proteinExistence type="predicted"/>
<feature type="region of interest" description="Disordered" evidence="1">
    <location>
        <begin position="100"/>
        <end position="128"/>
    </location>
</feature>
<gene>
    <name evidence="2" type="ORF">GSOID_T00031870001</name>
</gene>